<accession>A0ABD5V663</accession>
<evidence type="ECO:0000259" key="1">
    <source>
        <dbReference type="Pfam" id="PF07883"/>
    </source>
</evidence>
<evidence type="ECO:0000313" key="3">
    <source>
        <dbReference type="Proteomes" id="UP001596312"/>
    </source>
</evidence>
<dbReference type="Gene3D" id="2.60.120.10">
    <property type="entry name" value="Jelly Rolls"/>
    <property type="match status" value="1"/>
</dbReference>
<dbReference type="InterPro" id="IPR013096">
    <property type="entry name" value="Cupin_2"/>
</dbReference>
<reference evidence="2 3" key="1">
    <citation type="journal article" date="2019" name="Int. J. Syst. Evol. Microbiol.">
        <title>The Global Catalogue of Microorganisms (GCM) 10K type strain sequencing project: providing services to taxonomists for standard genome sequencing and annotation.</title>
        <authorList>
            <consortium name="The Broad Institute Genomics Platform"/>
            <consortium name="The Broad Institute Genome Sequencing Center for Infectious Disease"/>
            <person name="Wu L."/>
            <person name="Ma J."/>
        </authorList>
    </citation>
    <scope>NUCLEOTIDE SEQUENCE [LARGE SCALE GENOMIC DNA]</scope>
    <source>
        <strain evidence="2 3">CGMCC 1.3240</strain>
    </source>
</reference>
<dbReference type="InterPro" id="IPR011051">
    <property type="entry name" value="RmlC_Cupin_sf"/>
</dbReference>
<name>A0ABD5V663_9EURY</name>
<dbReference type="Pfam" id="PF07883">
    <property type="entry name" value="Cupin_2"/>
    <property type="match status" value="1"/>
</dbReference>
<keyword evidence="3" id="KW-1185">Reference proteome</keyword>
<feature type="domain" description="Cupin type-2" evidence="1">
    <location>
        <begin position="34"/>
        <end position="99"/>
    </location>
</feature>
<dbReference type="AlphaFoldDB" id="A0ABD5V663"/>
<dbReference type="RefSeq" id="WP_340604140.1">
    <property type="nucleotide sequence ID" value="NZ_JBBMXV010000003.1"/>
</dbReference>
<dbReference type="InterPro" id="IPR014710">
    <property type="entry name" value="RmlC-like_jellyroll"/>
</dbReference>
<dbReference type="EMBL" id="JBHSXQ010000003">
    <property type="protein sequence ID" value="MFC6905619.1"/>
    <property type="molecule type" value="Genomic_DNA"/>
</dbReference>
<dbReference type="Proteomes" id="UP001596312">
    <property type="component" value="Unassembled WGS sequence"/>
</dbReference>
<organism evidence="2 3">
    <name type="scientific">Halalkalicoccus tibetensis</name>
    <dbReference type="NCBI Taxonomy" id="175632"/>
    <lineage>
        <taxon>Archaea</taxon>
        <taxon>Methanobacteriati</taxon>
        <taxon>Methanobacteriota</taxon>
        <taxon>Stenosarchaea group</taxon>
        <taxon>Halobacteria</taxon>
        <taxon>Halobacteriales</taxon>
        <taxon>Halococcaceae</taxon>
        <taxon>Halalkalicoccus</taxon>
    </lineage>
</organism>
<sequence>MTRERIENPVTGERIEFRRGTDANDSPIRFDYYLEPGGFATGRIDHVHPRQEERFEVRSGRLGVRIAGDEWTATPGTRFSVLPETPHTVWNDGDDEVHAVIEIRPGSDIGAFFETVFALAREGKTNRWGIPGPLGLAVLVDEFHEDIYFDAVPFPIQRAFAGVVAPVGRLAGYRASDPRRSEPEP</sequence>
<dbReference type="SUPFAM" id="SSF51182">
    <property type="entry name" value="RmlC-like cupins"/>
    <property type="match status" value="1"/>
</dbReference>
<proteinExistence type="predicted"/>
<evidence type="ECO:0000313" key="2">
    <source>
        <dbReference type="EMBL" id="MFC6905619.1"/>
    </source>
</evidence>
<protein>
    <submittedName>
        <fullName evidence="2">Cupin domain-containing protein</fullName>
    </submittedName>
</protein>
<comment type="caution">
    <text evidence="2">The sequence shown here is derived from an EMBL/GenBank/DDBJ whole genome shotgun (WGS) entry which is preliminary data.</text>
</comment>
<gene>
    <name evidence="2" type="ORF">ACFQGH_10485</name>
</gene>